<evidence type="ECO:0000256" key="2">
    <source>
        <dbReference type="ARBA" id="ARBA00022612"/>
    </source>
</evidence>
<evidence type="ECO:0000256" key="14">
    <source>
        <dbReference type="ARBA" id="ARBA00023113"/>
    </source>
</evidence>
<reference evidence="20" key="1">
    <citation type="submission" date="2022-03" db="EMBL/GenBank/DDBJ databases">
        <authorList>
            <person name="Tunstrom K."/>
        </authorList>
    </citation>
    <scope>NUCLEOTIDE SEQUENCE</scope>
</reference>
<evidence type="ECO:0000313" key="20">
    <source>
        <dbReference type="EMBL" id="CAH2109182.1"/>
    </source>
</evidence>
<evidence type="ECO:0000256" key="15">
    <source>
        <dbReference type="ARBA" id="ARBA00023172"/>
    </source>
</evidence>
<evidence type="ECO:0000256" key="5">
    <source>
        <dbReference type="ARBA" id="ARBA00022723"/>
    </source>
</evidence>
<proteinExistence type="predicted"/>
<protein>
    <recommendedName>
        <fullName evidence="22">Retrovirus-related Pol polyprotein from transposon TNT 1-94</fullName>
    </recommendedName>
</protein>
<keyword evidence="12" id="KW-0695">RNA-directed DNA polymerase</keyword>
<feature type="region of interest" description="Disordered" evidence="17">
    <location>
        <begin position="200"/>
        <end position="223"/>
    </location>
</feature>
<keyword evidence="3" id="KW-0645">Protease</keyword>
<dbReference type="GO" id="GO:0008270">
    <property type="term" value="F:zinc ion binding"/>
    <property type="evidence" value="ECO:0007669"/>
    <property type="project" value="UniProtKB-KW"/>
</dbReference>
<evidence type="ECO:0000259" key="19">
    <source>
        <dbReference type="PROSITE" id="PS50994"/>
    </source>
</evidence>
<keyword evidence="15" id="KW-0233">DNA recombination</keyword>
<keyword evidence="5" id="KW-0479">Metal-binding</keyword>
<keyword evidence="8" id="KW-0378">Hydrolase</keyword>
<keyword evidence="6" id="KW-0547">Nucleotide-binding</keyword>
<evidence type="ECO:0000256" key="13">
    <source>
        <dbReference type="ARBA" id="ARBA00022932"/>
    </source>
</evidence>
<evidence type="ECO:0000256" key="4">
    <source>
        <dbReference type="ARBA" id="ARBA00022722"/>
    </source>
</evidence>
<dbReference type="PANTHER" id="PTHR42648:SF11">
    <property type="entry name" value="TRANSPOSON TY4-P GAG-POL POLYPROTEIN"/>
    <property type="match status" value="1"/>
</dbReference>
<dbReference type="InterPro" id="IPR036875">
    <property type="entry name" value="Znf_CCHC_sf"/>
</dbReference>
<evidence type="ECO:0000256" key="6">
    <source>
        <dbReference type="ARBA" id="ARBA00022741"/>
    </source>
</evidence>
<dbReference type="InterPro" id="IPR025724">
    <property type="entry name" value="GAG-pre-integrase_dom"/>
</dbReference>
<dbReference type="EMBL" id="CAKOGL010000064">
    <property type="protein sequence ID" value="CAH2109182.1"/>
    <property type="molecule type" value="Genomic_DNA"/>
</dbReference>
<dbReference type="PANTHER" id="PTHR42648">
    <property type="entry name" value="TRANSPOSASE, PUTATIVE-RELATED"/>
    <property type="match status" value="1"/>
</dbReference>
<dbReference type="AlphaFoldDB" id="A0AAU9VAY2"/>
<dbReference type="PROSITE" id="PS50158">
    <property type="entry name" value="ZF_CCHC"/>
    <property type="match status" value="1"/>
</dbReference>
<keyword evidence="2" id="KW-1188">Viral release from host cell</keyword>
<evidence type="ECO:0000256" key="1">
    <source>
        <dbReference type="ARBA" id="ARBA00002180"/>
    </source>
</evidence>
<keyword evidence="13" id="KW-0548">Nucleotidyltransferase</keyword>
<dbReference type="GO" id="GO:0003964">
    <property type="term" value="F:RNA-directed DNA polymerase activity"/>
    <property type="evidence" value="ECO:0007669"/>
    <property type="project" value="UniProtKB-KW"/>
</dbReference>
<evidence type="ECO:0000256" key="10">
    <source>
        <dbReference type="ARBA" id="ARBA00022842"/>
    </source>
</evidence>
<dbReference type="Gene3D" id="4.10.60.10">
    <property type="entry name" value="Zinc finger, CCHC-type"/>
    <property type="match status" value="1"/>
</dbReference>
<accession>A0AAU9VAY2</accession>
<keyword evidence="9" id="KW-0067">ATP-binding</keyword>
<evidence type="ECO:0000256" key="16">
    <source>
        <dbReference type="PROSITE-ProRule" id="PRU00047"/>
    </source>
</evidence>
<evidence type="ECO:0000256" key="11">
    <source>
        <dbReference type="ARBA" id="ARBA00022908"/>
    </source>
</evidence>
<evidence type="ECO:0008006" key="22">
    <source>
        <dbReference type="Google" id="ProtNLM"/>
    </source>
</evidence>
<dbReference type="GO" id="GO:0006508">
    <property type="term" value="P:proteolysis"/>
    <property type="evidence" value="ECO:0007669"/>
    <property type="project" value="UniProtKB-KW"/>
</dbReference>
<keyword evidence="11" id="KW-0229">DNA integration</keyword>
<organism evidence="20 21">
    <name type="scientific">Euphydryas editha</name>
    <name type="common">Edith's checkerspot</name>
    <dbReference type="NCBI Taxonomy" id="104508"/>
    <lineage>
        <taxon>Eukaryota</taxon>
        <taxon>Metazoa</taxon>
        <taxon>Ecdysozoa</taxon>
        <taxon>Arthropoda</taxon>
        <taxon>Hexapoda</taxon>
        <taxon>Insecta</taxon>
        <taxon>Pterygota</taxon>
        <taxon>Neoptera</taxon>
        <taxon>Endopterygota</taxon>
        <taxon>Lepidoptera</taxon>
        <taxon>Glossata</taxon>
        <taxon>Ditrysia</taxon>
        <taxon>Papilionoidea</taxon>
        <taxon>Nymphalidae</taxon>
        <taxon>Nymphalinae</taxon>
        <taxon>Euphydryas</taxon>
    </lineage>
</organism>
<dbReference type="SUPFAM" id="SSF57756">
    <property type="entry name" value="Retrovirus zinc finger-like domains"/>
    <property type="match status" value="1"/>
</dbReference>
<evidence type="ECO:0000259" key="18">
    <source>
        <dbReference type="PROSITE" id="PS50158"/>
    </source>
</evidence>
<feature type="domain" description="Integrase catalytic" evidence="19">
    <location>
        <begin position="451"/>
        <end position="557"/>
    </location>
</feature>
<keyword evidence="21" id="KW-1185">Reference proteome</keyword>
<keyword evidence="7" id="KW-0255">Endonuclease</keyword>
<feature type="domain" description="CCHC-type" evidence="18">
    <location>
        <begin position="229"/>
        <end position="245"/>
    </location>
</feature>
<gene>
    <name evidence="20" type="ORF">EEDITHA_LOCUS23043</name>
</gene>
<evidence type="ECO:0000256" key="17">
    <source>
        <dbReference type="SAM" id="MobiDB-lite"/>
    </source>
</evidence>
<dbReference type="Pfam" id="PF14223">
    <property type="entry name" value="Retrotran_gag_2"/>
    <property type="match status" value="1"/>
</dbReference>
<dbReference type="InterPro" id="IPR036397">
    <property type="entry name" value="RNaseH_sf"/>
</dbReference>
<dbReference type="GO" id="GO:0005524">
    <property type="term" value="F:ATP binding"/>
    <property type="evidence" value="ECO:0007669"/>
    <property type="project" value="UniProtKB-KW"/>
</dbReference>
<dbReference type="GO" id="GO:0004519">
    <property type="term" value="F:endonuclease activity"/>
    <property type="evidence" value="ECO:0007669"/>
    <property type="project" value="UniProtKB-KW"/>
</dbReference>
<dbReference type="Gene3D" id="3.30.420.10">
    <property type="entry name" value="Ribonuclease H-like superfamily/Ribonuclease H"/>
    <property type="match status" value="1"/>
</dbReference>
<dbReference type="GO" id="GO:0003676">
    <property type="term" value="F:nucleic acid binding"/>
    <property type="evidence" value="ECO:0007669"/>
    <property type="project" value="InterPro"/>
</dbReference>
<keyword evidence="13" id="KW-0808">Transferase</keyword>
<evidence type="ECO:0000256" key="8">
    <source>
        <dbReference type="ARBA" id="ARBA00022801"/>
    </source>
</evidence>
<evidence type="ECO:0000313" key="21">
    <source>
        <dbReference type="Proteomes" id="UP001153954"/>
    </source>
</evidence>
<dbReference type="Pfam" id="PF00665">
    <property type="entry name" value="rve"/>
    <property type="match status" value="1"/>
</dbReference>
<dbReference type="InterPro" id="IPR012337">
    <property type="entry name" value="RNaseH-like_sf"/>
</dbReference>
<keyword evidence="13" id="KW-0239">DNA-directed DNA polymerase</keyword>
<comment type="caution">
    <text evidence="20">The sequence shown here is derived from an EMBL/GenBank/DDBJ whole genome shotgun (WGS) entry which is preliminary data.</text>
</comment>
<dbReference type="SMART" id="SM00343">
    <property type="entry name" value="ZnF_C2HC"/>
    <property type="match status" value="1"/>
</dbReference>
<evidence type="ECO:0000256" key="7">
    <source>
        <dbReference type="ARBA" id="ARBA00022759"/>
    </source>
</evidence>
<evidence type="ECO:0000256" key="9">
    <source>
        <dbReference type="ARBA" id="ARBA00022840"/>
    </source>
</evidence>
<keyword evidence="10" id="KW-0460">Magnesium</keyword>
<dbReference type="InterPro" id="IPR001878">
    <property type="entry name" value="Znf_CCHC"/>
</dbReference>
<dbReference type="GO" id="GO:0003887">
    <property type="term" value="F:DNA-directed DNA polymerase activity"/>
    <property type="evidence" value="ECO:0007669"/>
    <property type="project" value="UniProtKB-KW"/>
</dbReference>
<evidence type="ECO:0000256" key="12">
    <source>
        <dbReference type="ARBA" id="ARBA00022918"/>
    </source>
</evidence>
<feature type="compositionally biased region" description="Basic and acidic residues" evidence="17">
    <location>
        <begin position="208"/>
        <end position="223"/>
    </location>
</feature>
<dbReference type="InterPro" id="IPR001584">
    <property type="entry name" value="Integrase_cat-core"/>
</dbReference>
<comment type="function">
    <text evidence="1">The aspartyl protease (PR) mediates the proteolytic cleavages of the Gag and Gag-Pol polyproteins after assembly of the VLP.</text>
</comment>
<dbReference type="Pfam" id="PF00098">
    <property type="entry name" value="zf-CCHC"/>
    <property type="match status" value="1"/>
</dbReference>
<dbReference type="InterPro" id="IPR054722">
    <property type="entry name" value="PolX-like_BBD"/>
</dbReference>
<dbReference type="GO" id="GO:0006310">
    <property type="term" value="P:DNA recombination"/>
    <property type="evidence" value="ECO:0007669"/>
    <property type="project" value="UniProtKB-KW"/>
</dbReference>
<dbReference type="SUPFAM" id="SSF53098">
    <property type="entry name" value="Ribonuclease H-like"/>
    <property type="match status" value="1"/>
</dbReference>
<keyword evidence="16" id="KW-0862">Zinc</keyword>
<dbReference type="Pfam" id="PF13976">
    <property type="entry name" value="gag_pre-integrs"/>
    <property type="match status" value="1"/>
</dbReference>
<keyword evidence="4" id="KW-0540">Nuclease</keyword>
<evidence type="ECO:0000256" key="3">
    <source>
        <dbReference type="ARBA" id="ARBA00022670"/>
    </source>
</evidence>
<name>A0AAU9VAY2_EUPED</name>
<dbReference type="Pfam" id="PF22936">
    <property type="entry name" value="Pol_BBD"/>
    <property type="match status" value="1"/>
</dbReference>
<sequence>MASNSNYMVNVPKLRGRENYEWCFAAENFLVLEGTLGCIKSELGQAPVGAVDDAKTRAKLILTIDPSIYVHIKEVKSTKELWNKLKSLYDDSGFTRRIGLLRNLISIRLEDCDSMNSYVTQLVETGQKLAGTGFNISDEWIGSLLLAGLPDKFSPMIMAIEHSGINITTDSIKSKLLDMESVVREMNSAAFGTFHSKNQWSQHKKKVKPIDKDRSGGKDGDQLSKSKVKCFRCKQIGHYRNQCPNSINLKETDRKQMNAFSAVFLSGFYSKSDWYVDSGASVHLTTNEHWIINPSYEQSMKEIVVANENKVPVKCSGNVQITTYTDECNFDITVLEVMCVPSLTTNLLSVSQLIKNGNKVNFRAGGCDIYNSNGVLVAIAILVNGVYKLKMPEHLSAAAVVSSEMWHRRLGHVNSSYLNKMQDAVEGFNMEQKAVMSKNSCVTCCEGKQSRLPFPSSGNRSTQLLETIHTDVCGPMEHISLGGSRYFIIFVDDYSRMTHIYFMKSKSETFQCFRDYVANVENEHSKKIKILRSDNGREFCSNEFQNYCTPKDKHIYS</sequence>
<dbReference type="GO" id="GO:0015074">
    <property type="term" value="P:DNA integration"/>
    <property type="evidence" value="ECO:0007669"/>
    <property type="project" value="UniProtKB-KW"/>
</dbReference>
<dbReference type="Proteomes" id="UP001153954">
    <property type="component" value="Unassembled WGS sequence"/>
</dbReference>
<keyword evidence="14" id="KW-0917">Virion maturation</keyword>
<dbReference type="PROSITE" id="PS50994">
    <property type="entry name" value="INTEGRASE"/>
    <property type="match status" value="1"/>
</dbReference>
<dbReference type="InterPro" id="IPR039537">
    <property type="entry name" value="Retrotran_Ty1/copia-like"/>
</dbReference>
<dbReference type="GO" id="GO:0008233">
    <property type="term" value="F:peptidase activity"/>
    <property type="evidence" value="ECO:0007669"/>
    <property type="project" value="UniProtKB-KW"/>
</dbReference>
<keyword evidence="16" id="KW-0863">Zinc-finger</keyword>